<dbReference type="GO" id="GO:0046872">
    <property type="term" value="F:metal ion binding"/>
    <property type="evidence" value="ECO:0007669"/>
    <property type="project" value="UniProtKB-KW"/>
</dbReference>
<dbReference type="Pfam" id="PF16491">
    <property type="entry name" value="Peptidase_M48_N"/>
    <property type="match status" value="1"/>
</dbReference>
<keyword evidence="13" id="KW-1185">Reference proteome</keyword>
<evidence type="ECO:0000256" key="5">
    <source>
        <dbReference type="ARBA" id="ARBA00023049"/>
    </source>
</evidence>
<keyword evidence="9" id="KW-0812">Transmembrane</keyword>
<evidence type="ECO:0000313" key="12">
    <source>
        <dbReference type="EMBL" id="TEB08500.1"/>
    </source>
</evidence>
<keyword evidence="1 8" id="KW-0645">Protease</keyword>
<proteinExistence type="inferred from homology"/>
<sequence>MRLTTLRPNWGCGSLPRFNHIWLILILLAGVFSLLYLWFSLFPGRINPEVLQYFSPDQVARGRQYNRIPNLLSAGSFLVQAVFLIWLVFGGRAVSLSRWAQQVAGGSYWGGVLLFFVVLWLLLRLLDLPFTLSSSYFWQQHWGFSTQSLGSWWFDYLKGAGLDLALSAVGVVLLFLAMGRWPGTWWVAGAAFVSAWLIVQSLIWPVVVSPLFNRFVPAGDPELVTMVQELSQKARLPVDQVLIMDASRRTIRANAYFAGVGQTRRIVLYDTLLADYPPDEVKAVVAHEMAHWRLGHITRGLTWGILGNIVLWGVLFLTLRATLPPYLRYPPHTWAVILLFFLLVGFAGNPLQNYFSRGMEKEADRMAVELTGDPAGAVHLQVDLAGRNLSDVAPAPFVEWFSYSHPPAMKRINDILQYDRQQPLPE</sequence>
<dbReference type="PANTHER" id="PTHR10120">
    <property type="entry name" value="CAAX PRENYL PROTEASE 1"/>
    <property type="match status" value="1"/>
</dbReference>
<feature type="domain" description="CAAX prenyl protease 1 N-terminal" evidence="11">
    <location>
        <begin position="48"/>
        <end position="214"/>
    </location>
</feature>
<feature type="transmembrane region" description="Helical" evidence="9">
    <location>
        <begin position="333"/>
        <end position="351"/>
    </location>
</feature>
<feature type="transmembrane region" description="Helical" evidence="9">
    <location>
        <begin position="301"/>
        <end position="321"/>
    </location>
</feature>
<evidence type="ECO:0000256" key="4">
    <source>
        <dbReference type="ARBA" id="ARBA00022833"/>
    </source>
</evidence>
<keyword evidence="2 7" id="KW-0479">Metal-binding</keyword>
<feature type="domain" description="Peptidase M48" evidence="10">
    <location>
        <begin position="220"/>
        <end position="416"/>
    </location>
</feature>
<feature type="binding site" evidence="7">
    <location>
        <position position="291"/>
    </location>
    <ligand>
        <name>Zn(2+)</name>
        <dbReference type="ChEBI" id="CHEBI:29105"/>
        <note>catalytic</note>
    </ligand>
</feature>
<feature type="transmembrane region" description="Helical" evidence="9">
    <location>
        <begin position="20"/>
        <end position="39"/>
    </location>
</feature>
<comment type="caution">
    <text evidence="12">The sequence shown here is derived from an EMBL/GenBank/DDBJ whole genome shotgun (WGS) entry which is preliminary data.</text>
</comment>
<evidence type="ECO:0000256" key="3">
    <source>
        <dbReference type="ARBA" id="ARBA00022801"/>
    </source>
</evidence>
<evidence type="ECO:0000256" key="8">
    <source>
        <dbReference type="RuleBase" id="RU003983"/>
    </source>
</evidence>
<evidence type="ECO:0000256" key="9">
    <source>
        <dbReference type="SAM" id="Phobius"/>
    </source>
</evidence>
<dbReference type="CDD" id="cd07343">
    <property type="entry name" value="M48A_Zmpste24p_like"/>
    <property type="match status" value="1"/>
</dbReference>
<feature type="transmembrane region" description="Helical" evidence="9">
    <location>
        <begin position="109"/>
        <end position="126"/>
    </location>
</feature>
<dbReference type="GO" id="GO:0004222">
    <property type="term" value="F:metalloendopeptidase activity"/>
    <property type="evidence" value="ECO:0007669"/>
    <property type="project" value="InterPro"/>
</dbReference>
<protein>
    <submittedName>
        <fullName evidence="12">Heat shock protein HtpX</fullName>
    </submittedName>
</protein>
<dbReference type="Proteomes" id="UP000298324">
    <property type="component" value="Unassembled WGS sequence"/>
</dbReference>
<feature type="binding site" evidence="7">
    <location>
        <position position="360"/>
    </location>
    <ligand>
        <name>Zn(2+)</name>
        <dbReference type="ChEBI" id="CHEBI:29105"/>
        <note>catalytic</note>
    </ligand>
</feature>
<feature type="binding site" evidence="7">
    <location>
        <position position="287"/>
    </location>
    <ligand>
        <name>Zn(2+)</name>
        <dbReference type="ChEBI" id="CHEBI:29105"/>
        <note>catalytic</note>
    </ligand>
</feature>
<dbReference type="InterPro" id="IPR027057">
    <property type="entry name" value="CAXX_Prtase_1"/>
</dbReference>
<accession>A0A4Y7RIC1</accession>
<feature type="active site" description="Proton donor" evidence="6">
    <location>
        <position position="364"/>
    </location>
</feature>
<evidence type="ECO:0000259" key="10">
    <source>
        <dbReference type="Pfam" id="PF01435"/>
    </source>
</evidence>
<evidence type="ECO:0000256" key="1">
    <source>
        <dbReference type="ARBA" id="ARBA00022670"/>
    </source>
</evidence>
<keyword evidence="9" id="KW-0472">Membrane</keyword>
<comment type="similarity">
    <text evidence="8">Belongs to the peptidase M48 family.</text>
</comment>
<feature type="active site" evidence="6">
    <location>
        <position position="288"/>
    </location>
</feature>
<reference evidence="12 13" key="1">
    <citation type="journal article" date="2018" name="Environ. Microbiol.">
        <title>Novel energy conservation strategies and behaviour of Pelotomaculum schinkii driving syntrophic propionate catabolism.</title>
        <authorList>
            <person name="Hidalgo-Ahumada C.A.P."/>
            <person name="Nobu M.K."/>
            <person name="Narihiro T."/>
            <person name="Tamaki H."/>
            <person name="Liu W.T."/>
            <person name="Kamagata Y."/>
            <person name="Stams A.J.M."/>
            <person name="Imachi H."/>
            <person name="Sousa D.Z."/>
        </authorList>
    </citation>
    <scope>NUCLEOTIDE SEQUENCE [LARGE SCALE GENOMIC DNA]</scope>
    <source>
        <strain evidence="12 13">HH</strain>
    </source>
</reference>
<keyword evidence="5 8" id="KW-0482">Metalloprotease</keyword>
<keyword evidence="12" id="KW-0346">Stress response</keyword>
<dbReference type="Pfam" id="PF01435">
    <property type="entry name" value="Peptidase_M48"/>
    <property type="match status" value="1"/>
</dbReference>
<feature type="transmembrane region" description="Helical" evidence="9">
    <location>
        <begin position="185"/>
        <end position="207"/>
    </location>
</feature>
<evidence type="ECO:0000259" key="11">
    <source>
        <dbReference type="Pfam" id="PF16491"/>
    </source>
</evidence>
<feature type="transmembrane region" description="Helical" evidence="9">
    <location>
        <begin position="160"/>
        <end position="179"/>
    </location>
</feature>
<dbReference type="GO" id="GO:0071586">
    <property type="term" value="P:CAAX-box protein processing"/>
    <property type="evidence" value="ECO:0007669"/>
    <property type="project" value="InterPro"/>
</dbReference>
<evidence type="ECO:0000256" key="7">
    <source>
        <dbReference type="PIRSR" id="PIRSR627057-2"/>
    </source>
</evidence>
<dbReference type="Gene3D" id="3.30.2010.10">
    <property type="entry name" value="Metalloproteases ('zincins'), catalytic domain"/>
    <property type="match status" value="1"/>
</dbReference>
<organism evidence="12 13">
    <name type="scientific">Pelotomaculum schinkii</name>
    <dbReference type="NCBI Taxonomy" id="78350"/>
    <lineage>
        <taxon>Bacteria</taxon>
        <taxon>Bacillati</taxon>
        <taxon>Bacillota</taxon>
        <taxon>Clostridia</taxon>
        <taxon>Eubacteriales</taxon>
        <taxon>Desulfotomaculaceae</taxon>
        <taxon>Pelotomaculum</taxon>
    </lineage>
</organism>
<keyword evidence="3 8" id="KW-0378">Hydrolase</keyword>
<dbReference type="InterPro" id="IPR001915">
    <property type="entry name" value="Peptidase_M48"/>
</dbReference>
<gene>
    <name evidence="12" type="ORF">Psch_02064</name>
</gene>
<feature type="transmembrane region" description="Helical" evidence="9">
    <location>
        <begin position="71"/>
        <end position="89"/>
    </location>
</feature>
<dbReference type="InterPro" id="IPR032456">
    <property type="entry name" value="Peptidase_M48_N"/>
</dbReference>
<evidence type="ECO:0000313" key="13">
    <source>
        <dbReference type="Proteomes" id="UP000298324"/>
    </source>
</evidence>
<dbReference type="AlphaFoldDB" id="A0A4Y7RIC1"/>
<keyword evidence="9" id="KW-1133">Transmembrane helix</keyword>
<comment type="cofactor">
    <cofactor evidence="7 8">
        <name>Zn(2+)</name>
        <dbReference type="ChEBI" id="CHEBI:29105"/>
    </cofactor>
    <text evidence="7 8">Binds 1 zinc ion per subunit.</text>
</comment>
<evidence type="ECO:0000256" key="6">
    <source>
        <dbReference type="PIRSR" id="PIRSR627057-1"/>
    </source>
</evidence>
<evidence type="ECO:0000256" key="2">
    <source>
        <dbReference type="ARBA" id="ARBA00022723"/>
    </source>
</evidence>
<dbReference type="EMBL" id="QFGA01000001">
    <property type="protein sequence ID" value="TEB08500.1"/>
    <property type="molecule type" value="Genomic_DNA"/>
</dbReference>
<name>A0A4Y7RIC1_9FIRM</name>
<keyword evidence="4 7" id="KW-0862">Zinc</keyword>